<evidence type="ECO:0000313" key="7">
    <source>
        <dbReference type="EMBL" id="SVD26325.1"/>
    </source>
</evidence>
<sequence>MAALTYNPLLKKIYKVCIVILTLYIFLLSIKLLGHSFKLFGKGFAETLIQMTSNPFAGLLIGIVATSLIQSSSTTTSIVVGLVAGGALNLESAVPIIMGANIGTTITNTLVSFGHITNRIEFKRAFS</sequence>
<dbReference type="Pfam" id="PF02690">
    <property type="entry name" value="Na_Pi_cotrans"/>
    <property type="match status" value="1"/>
</dbReference>
<dbReference type="GO" id="GO:0005436">
    <property type="term" value="F:sodium:phosphate symporter activity"/>
    <property type="evidence" value="ECO:0007669"/>
    <property type="project" value="InterPro"/>
</dbReference>
<keyword evidence="5 6" id="KW-0472">Membrane</keyword>
<evidence type="ECO:0000256" key="6">
    <source>
        <dbReference type="SAM" id="Phobius"/>
    </source>
</evidence>
<protein>
    <recommendedName>
        <fullName evidence="8">Na/Pi cotransporter family protein</fullName>
    </recommendedName>
</protein>
<feature type="transmembrane region" description="Helical" evidence="6">
    <location>
        <begin position="13"/>
        <end position="34"/>
    </location>
</feature>
<dbReference type="PANTHER" id="PTHR10010:SF46">
    <property type="entry name" value="SODIUM-DEPENDENT PHOSPHATE TRANSPORT PROTEIN 2B"/>
    <property type="match status" value="1"/>
</dbReference>
<proteinExistence type="predicted"/>
<keyword evidence="4 6" id="KW-1133">Transmembrane helix</keyword>
<evidence type="ECO:0000256" key="1">
    <source>
        <dbReference type="ARBA" id="ARBA00004651"/>
    </source>
</evidence>
<dbReference type="EMBL" id="UINC01139648">
    <property type="protein sequence ID" value="SVD26325.1"/>
    <property type="molecule type" value="Genomic_DNA"/>
</dbReference>
<evidence type="ECO:0000256" key="4">
    <source>
        <dbReference type="ARBA" id="ARBA00022989"/>
    </source>
</evidence>
<evidence type="ECO:0008006" key="8">
    <source>
        <dbReference type="Google" id="ProtNLM"/>
    </source>
</evidence>
<name>A0A382TX98_9ZZZZ</name>
<keyword evidence="3 6" id="KW-0812">Transmembrane</keyword>
<dbReference type="NCBIfam" id="NF037997">
    <property type="entry name" value="Na_Pi_symport"/>
    <property type="match status" value="1"/>
</dbReference>
<gene>
    <name evidence="7" type="ORF">METZ01_LOCUS379179</name>
</gene>
<evidence type="ECO:0000256" key="2">
    <source>
        <dbReference type="ARBA" id="ARBA00022475"/>
    </source>
</evidence>
<organism evidence="7">
    <name type="scientific">marine metagenome</name>
    <dbReference type="NCBI Taxonomy" id="408172"/>
    <lineage>
        <taxon>unclassified sequences</taxon>
        <taxon>metagenomes</taxon>
        <taxon>ecological metagenomes</taxon>
    </lineage>
</organism>
<dbReference type="PANTHER" id="PTHR10010">
    <property type="entry name" value="SOLUTE CARRIER FAMILY 34 SODIUM PHOSPHATE , MEMBER 2-RELATED"/>
    <property type="match status" value="1"/>
</dbReference>
<dbReference type="AlphaFoldDB" id="A0A382TX98"/>
<feature type="transmembrane region" description="Helical" evidence="6">
    <location>
        <begin position="55"/>
        <end position="73"/>
    </location>
</feature>
<evidence type="ECO:0000256" key="3">
    <source>
        <dbReference type="ARBA" id="ARBA00022692"/>
    </source>
</evidence>
<keyword evidence="2" id="KW-1003">Cell membrane</keyword>
<dbReference type="GO" id="GO:0044341">
    <property type="term" value="P:sodium-dependent phosphate transport"/>
    <property type="evidence" value="ECO:0007669"/>
    <property type="project" value="InterPro"/>
</dbReference>
<accession>A0A382TX98</accession>
<comment type="subcellular location">
    <subcellularLocation>
        <location evidence="1">Cell membrane</location>
        <topology evidence="1">Multi-pass membrane protein</topology>
    </subcellularLocation>
</comment>
<dbReference type="InterPro" id="IPR003841">
    <property type="entry name" value="Na/Pi_transpt"/>
</dbReference>
<dbReference type="GO" id="GO:0005886">
    <property type="term" value="C:plasma membrane"/>
    <property type="evidence" value="ECO:0007669"/>
    <property type="project" value="UniProtKB-SubCell"/>
</dbReference>
<evidence type="ECO:0000256" key="5">
    <source>
        <dbReference type="ARBA" id="ARBA00023136"/>
    </source>
</evidence>
<reference evidence="7" key="1">
    <citation type="submission" date="2018-05" db="EMBL/GenBank/DDBJ databases">
        <authorList>
            <person name="Lanie J.A."/>
            <person name="Ng W.-L."/>
            <person name="Kazmierczak K.M."/>
            <person name="Andrzejewski T.M."/>
            <person name="Davidsen T.M."/>
            <person name="Wayne K.J."/>
            <person name="Tettelin H."/>
            <person name="Glass J.I."/>
            <person name="Rusch D."/>
            <person name="Podicherti R."/>
            <person name="Tsui H.-C.T."/>
            <person name="Winkler M.E."/>
        </authorList>
    </citation>
    <scope>NUCLEOTIDE SEQUENCE</scope>
</reference>
<feature type="non-terminal residue" evidence="7">
    <location>
        <position position="127"/>
    </location>
</feature>